<dbReference type="Gene3D" id="6.10.140.2220">
    <property type="match status" value="1"/>
</dbReference>
<evidence type="ECO:0000256" key="5">
    <source>
        <dbReference type="SAM" id="MobiDB-lite"/>
    </source>
</evidence>
<dbReference type="Proteomes" id="UP000006514">
    <property type="component" value="Unassembled WGS sequence"/>
</dbReference>
<dbReference type="InParanoid" id="J0LDZ2"/>
<dbReference type="InterPro" id="IPR002893">
    <property type="entry name" value="Znf_MYND"/>
</dbReference>
<feature type="compositionally biased region" description="Polar residues" evidence="5">
    <location>
        <begin position="129"/>
        <end position="150"/>
    </location>
</feature>
<sequence length="177" mass="19849">MIASIAATVQDPYRALQYHLLQRPRLRDCDGPGCGKTVHEKETPGAFARCANCRLMQYCSRDCQKADWRDSGFPHKEICGMLQALYSFSTLDGTMTPDEWSDVCRLHALPLDTVDKLISWASGGRNRTNYAGTHSTLENDTGRESTGSSSDDYDYFVRVPPTPDHRIFINHKESSGL</sequence>
<evidence type="ECO:0000256" key="4">
    <source>
        <dbReference type="PROSITE-ProRule" id="PRU00134"/>
    </source>
</evidence>
<keyword evidence="3" id="KW-0862">Zinc</keyword>
<evidence type="ECO:0000313" key="7">
    <source>
        <dbReference type="EMBL" id="EJD35009.1"/>
    </source>
</evidence>
<evidence type="ECO:0000256" key="3">
    <source>
        <dbReference type="ARBA" id="ARBA00022833"/>
    </source>
</evidence>
<keyword evidence="8" id="KW-1185">Reference proteome</keyword>
<reference evidence="8" key="1">
    <citation type="journal article" date="2012" name="Science">
        <title>The Paleozoic origin of enzymatic lignin decomposition reconstructed from 31 fungal genomes.</title>
        <authorList>
            <person name="Floudas D."/>
            <person name="Binder M."/>
            <person name="Riley R."/>
            <person name="Barry K."/>
            <person name="Blanchette R.A."/>
            <person name="Henrissat B."/>
            <person name="Martinez A.T."/>
            <person name="Otillar R."/>
            <person name="Spatafora J.W."/>
            <person name="Yadav J.S."/>
            <person name="Aerts A."/>
            <person name="Benoit I."/>
            <person name="Boyd A."/>
            <person name="Carlson A."/>
            <person name="Copeland A."/>
            <person name="Coutinho P.M."/>
            <person name="de Vries R.P."/>
            <person name="Ferreira P."/>
            <person name="Findley K."/>
            <person name="Foster B."/>
            <person name="Gaskell J."/>
            <person name="Glotzer D."/>
            <person name="Gorecki P."/>
            <person name="Heitman J."/>
            <person name="Hesse C."/>
            <person name="Hori C."/>
            <person name="Igarashi K."/>
            <person name="Jurgens J.A."/>
            <person name="Kallen N."/>
            <person name="Kersten P."/>
            <person name="Kohler A."/>
            <person name="Kuees U."/>
            <person name="Kumar T.K.A."/>
            <person name="Kuo A."/>
            <person name="LaButti K."/>
            <person name="Larrondo L.F."/>
            <person name="Lindquist E."/>
            <person name="Ling A."/>
            <person name="Lombard V."/>
            <person name="Lucas S."/>
            <person name="Lundell T."/>
            <person name="Martin R."/>
            <person name="McLaughlin D.J."/>
            <person name="Morgenstern I."/>
            <person name="Morin E."/>
            <person name="Murat C."/>
            <person name="Nagy L.G."/>
            <person name="Nolan M."/>
            <person name="Ohm R.A."/>
            <person name="Patyshakuliyeva A."/>
            <person name="Rokas A."/>
            <person name="Ruiz-Duenas F.J."/>
            <person name="Sabat G."/>
            <person name="Salamov A."/>
            <person name="Samejima M."/>
            <person name="Schmutz J."/>
            <person name="Slot J.C."/>
            <person name="St John F."/>
            <person name="Stenlid J."/>
            <person name="Sun H."/>
            <person name="Sun S."/>
            <person name="Syed K."/>
            <person name="Tsang A."/>
            <person name="Wiebenga A."/>
            <person name="Young D."/>
            <person name="Pisabarro A."/>
            <person name="Eastwood D.C."/>
            <person name="Martin F."/>
            <person name="Cullen D."/>
            <person name="Grigoriev I.V."/>
            <person name="Hibbett D.S."/>
        </authorList>
    </citation>
    <scope>NUCLEOTIDE SEQUENCE [LARGE SCALE GENOMIC DNA]</scope>
    <source>
        <strain evidence="8">TFB10046</strain>
    </source>
</reference>
<proteinExistence type="predicted"/>
<keyword evidence="1" id="KW-0479">Metal-binding</keyword>
<feature type="domain" description="MYND-type" evidence="6">
    <location>
        <begin position="31"/>
        <end position="79"/>
    </location>
</feature>
<dbReference type="EMBL" id="JH687909">
    <property type="protein sequence ID" value="EJD35009.1"/>
    <property type="molecule type" value="Genomic_DNA"/>
</dbReference>
<feature type="region of interest" description="Disordered" evidence="5">
    <location>
        <begin position="129"/>
        <end position="155"/>
    </location>
</feature>
<dbReference type="eggNOG" id="ENOG502T2NK">
    <property type="taxonomic scope" value="Eukaryota"/>
</dbReference>
<protein>
    <recommendedName>
        <fullName evidence="6">MYND-type domain-containing protein</fullName>
    </recommendedName>
</protein>
<dbReference type="KEGG" id="adl:AURDEDRAFT_175918"/>
<gene>
    <name evidence="7" type="ORF">AURDEDRAFT_175918</name>
</gene>
<dbReference type="OrthoDB" id="2998255at2759"/>
<evidence type="ECO:0000313" key="8">
    <source>
        <dbReference type="Proteomes" id="UP000006514"/>
    </source>
</evidence>
<dbReference type="PROSITE" id="PS50865">
    <property type="entry name" value="ZF_MYND_2"/>
    <property type="match status" value="1"/>
</dbReference>
<evidence type="ECO:0000256" key="1">
    <source>
        <dbReference type="ARBA" id="ARBA00022723"/>
    </source>
</evidence>
<dbReference type="GO" id="GO:0008270">
    <property type="term" value="F:zinc ion binding"/>
    <property type="evidence" value="ECO:0007669"/>
    <property type="project" value="UniProtKB-KW"/>
</dbReference>
<organism evidence="7 8">
    <name type="scientific">Auricularia subglabra (strain TFB-10046 / SS5)</name>
    <name type="common">White-rot fungus</name>
    <name type="synonym">Auricularia delicata (strain TFB10046)</name>
    <dbReference type="NCBI Taxonomy" id="717982"/>
    <lineage>
        <taxon>Eukaryota</taxon>
        <taxon>Fungi</taxon>
        <taxon>Dikarya</taxon>
        <taxon>Basidiomycota</taxon>
        <taxon>Agaricomycotina</taxon>
        <taxon>Agaricomycetes</taxon>
        <taxon>Auriculariales</taxon>
        <taxon>Auriculariaceae</taxon>
        <taxon>Auricularia</taxon>
    </lineage>
</organism>
<accession>J0LDZ2</accession>
<keyword evidence="2 4" id="KW-0863">Zinc-finger</keyword>
<dbReference type="AlphaFoldDB" id="J0LDZ2"/>
<evidence type="ECO:0000256" key="2">
    <source>
        <dbReference type="ARBA" id="ARBA00022771"/>
    </source>
</evidence>
<name>J0LDZ2_AURST</name>
<dbReference type="Pfam" id="PF01753">
    <property type="entry name" value="zf-MYND"/>
    <property type="match status" value="1"/>
</dbReference>
<evidence type="ECO:0000259" key="6">
    <source>
        <dbReference type="PROSITE" id="PS50865"/>
    </source>
</evidence>
<dbReference type="SUPFAM" id="SSF144232">
    <property type="entry name" value="HIT/MYND zinc finger-like"/>
    <property type="match status" value="1"/>
</dbReference>